<comment type="cofactor">
    <cofactor evidence="1 13">
        <name>heme</name>
        <dbReference type="ChEBI" id="CHEBI:30413"/>
    </cofactor>
</comment>
<evidence type="ECO:0000259" key="16">
    <source>
        <dbReference type="Pfam" id="PF06398"/>
    </source>
</evidence>
<dbReference type="PANTHER" id="PTHR46300">
    <property type="entry name" value="P450, PUTATIVE (EUROFUNG)-RELATED-RELATED"/>
    <property type="match status" value="1"/>
</dbReference>
<comment type="caution">
    <text evidence="17">The sequence shown here is derived from an EMBL/GenBank/DDBJ whole genome shotgun (WGS) entry which is preliminary data.</text>
</comment>
<dbReference type="GO" id="GO:0004497">
    <property type="term" value="F:monooxygenase activity"/>
    <property type="evidence" value="ECO:0007669"/>
    <property type="project" value="UniProtKB-KW"/>
</dbReference>
<feature type="compositionally biased region" description="Low complexity" evidence="14">
    <location>
        <begin position="369"/>
        <end position="380"/>
    </location>
</feature>
<dbReference type="GO" id="GO:0016705">
    <property type="term" value="F:oxidoreductase activity, acting on paired donors, with incorporation or reduction of molecular oxygen"/>
    <property type="evidence" value="ECO:0007669"/>
    <property type="project" value="InterPro"/>
</dbReference>
<feature type="region of interest" description="Disordered" evidence="14">
    <location>
        <begin position="337"/>
        <end position="380"/>
    </location>
</feature>
<dbReference type="AlphaFoldDB" id="A0AAD7X5W3"/>
<keyword evidence="8 15" id="KW-1133">Transmembrane helix</keyword>
<evidence type="ECO:0000256" key="2">
    <source>
        <dbReference type="ARBA" id="ARBA00004167"/>
    </source>
</evidence>
<name>A0AAD7X5W3_9APHY</name>
<dbReference type="Pfam" id="PF00067">
    <property type="entry name" value="p450"/>
    <property type="match status" value="2"/>
</dbReference>
<reference evidence="17" key="1">
    <citation type="submission" date="2022-11" db="EMBL/GenBank/DDBJ databases">
        <title>Genome Sequence of Cubamyces cubensis.</title>
        <authorList>
            <person name="Buettner E."/>
        </authorList>
    </citation>
    <scope>NUCLEOTIDE SEQUENCE</scope>
    <source>
        <strain evidence="17">MPL-01</strain>
    </source>
</reference>
<evidence type="ECO:0000256" key="13">
    <source>
        <dbReference type="PIRSR" id="PIRSR602401-1"/>
    </source>
</evidence>
<evidence type="ECO:0000256" key="7">
    <source>
        <dbReference type="ARBA" id="ARBA00022723"/>
    </source>
</evidence>
<comment type="subcellular location">
    <subcellularLocation>
        <location evidence="2">Membrane</location>
        <topology evidence="2">Single-pass membrane protein</topology>
    </subcellularLocation>
</comment>
<evidence type="ECO:0000256" key="12">
    <source>
        <dbReference type="ARBA" id="ARBA00023136"/>
    </source>
</evidence>
<feature type="compositionally biased region" description="Polar residues" evidence="14">
    <location>
        <begin position="44"/>
        <end position="62"/>
    </location>
</feature>
<dbReference type="Proteomes" id="UP001215151">
    <property type="component" value="Unassembled WGS sequence"/>
</dbReference>
<evidence type="ECO:0000256" key="15">
    <source>
        <dbReference type="SAM" id="Phobius"/>
    </source>
</evidence>
<feature type="compositionally biased region" description="Basic and acidic residues" evidence="14">
    <location>
        <begin position="18"/>
        <end position="27"/>
    </location>
</feature>
<dbReference type="InterPro" id="IPR010482">
    <property type="entry name" value="TECPR1-like_DysF"/>
</dbReference>
<feature type="binding site" description="axial binding residue" evidence="13">
    <location>
        <position position="888"/>
    </location>
    <ligand>
        <name>heme</name>
        <dbReference type="ChEBI" id="CHEBI:30413"/>
    </ligand>
    <ligandPart>
        <name>Fe</name>
        <dbReference type="ChEBI" id="CHEBI:18248"/>
    </ligandPart>
</feature>
<feature type="transmembrane region" description="Helical" evidence="15">
    <location>
        <begin position="240"/>
        <end position="259"/>
    </location>
</feature>
<gene>
    <name evidence="17" type="ORF">ONZ51_g11340</name>
</gene>
<dbReference type="GO" id="GO:0005506">
    <property type="term" value="F:iron ion binding"/>
    <property type="evidence" value="ECO:0007669"/>
    <property type="project" value="InterPro"/>
</dbReference>
<dbReference type="GO" id="GO:0020037">
    <property type="term" value="F:heme binding"/>
    <property type="evidence" value="ECO:0007669"/>
    <property type="project" value="InterPro"/>
</dbReference>
<sequence>MATLDYVDVPSYATRLRSDQANHDLRPAPKVVTSLPRPDHSPVRHTSGSPTTQPMSPSKAGSNLTSMLLSSALQLPANVPAAPRAQGTKKGSFNLLSTRDPLSIPITTTNFRRFVAKSGPIFWLQDRVEEIILWKRSWKYTVVWMAAYAFLCYFPRLIFLLPHAVILGVMLVWHPALRKGESLDALPPRVIQPVPQTQSSEGSADWLANIQAIQNLMGAVSDALDLAVKFVPYLTYSSPYSGAILSLVLATFILMIPVVNMLPMRTTCLVLGLLPFFITHPFTQDTLIPTLQAGLRPMMNAWRFRALRVVDDDNLEDKHWRAELRMVELWENERWAPGSASGSEESSRSEGSWTKANLKPGERKAWTRGQDGWSGVSDDGSGEVSSNLTFSLGPGWFFVETEDWRPDLEGTWVGPGGADESGWVYTNDAWLDPRPNPLEEWKSSWGHDEEKTLDEADILQSTTCGYQTEYDYLAVHYNVSRNVAFVAAGQDIRRLLVVLTIANAVSIMPLDLTPVLQLPWFFAAIVTTLACFRSMILWRTRSRGRPLPPGPRCLPVISNMLSKMVYLEVLGKPMLVLSSLDVMNELLEKRSAKTSSRAQTPLITLAGQAFNFAFWPYGQSWRTHRRMFWQHFHPGRMTSYWPVQREVTRKFLIKLLDKSVDLQKAIQYAVTAATMKITYDIDIDEEEDKWISVVDEAFVGLRLVTVSAQFLLEHFPIAADPETVSVVADIIRRSGSSGLGAENEQVARRVTASAVEGGSDTTFSTIQGILLALSLNTELQKKAHAELDAVVGPHRLPDFEDRDALVYVNAIVKEGLRWHNVLPLGVGHCTTEEELGGYFIPAGTVIVPNVWAVMHDPQYYPEPDRFNPDRFIRDGKLDTDVLDPTSVCPGRHFAQSTLFITVASILHVFNIDPPLDERGCPIKIEPAQSHGFIS</sequence>
<dbReference type="GO" id="GO:0005778">
    <property type="term" value="C:peroxisomal membrane"/>
    <property type="evidence" value="ECO:0007669"/>
    <property type="project" value="UniProtKB-ARBA"/>
</dbReference>
<evidence type="ECO:0000256" key="8">
    <source>
        <dbReference type="ARBA" id="ARBA00022989"/>
    </source>
</evidence>
<comment type="similarity">
    <text evidence="4">Belongs to the cytochrome P450 family.</text>
</comment>
<dbReference type="InterPro" id="IPR002401">
    <property type="entry name" value="Cyt_P450_E_grp-I"/>
</dbReference>
<keyword evidence="12 15" id="KW-0472">Membrane</keyword>
<evidence type="ECO:0000313" key="17">
    <source>
        <dbReference type="EMBL" id="KAJ8457756.1"/>
    </source>
</evidence>
<feature type="region of interest" description="Disordered" evidence="14">
    <location>
        <begin position="18"/>
        <end position="62"/>
    </location>
</feature>
<evidence type="ECO:0000256" key="9">
    <source>
        <dbReference type="ARBA" id="ARBA00023002"/>
    </source>
</evidence>
<dbReference type="CDD" id="cd11065">
    <property type="entry name" value="CYP64-like"/>
    <property type="match status" value="1"/>
</dbReference>
<evidence type="ECO:0000256" key="4">
    <source>
        <dbReference type="ARBA" id="ARBA00010617"/>
    </source>
</evidence>
<dbReference type="EMBL" id="JAPEVG010000528">
    <property type="protein sequence ID" value="KAJ8457756.1"/>
    <property type="molecule type" value="Genomic_DNA"/>
</dbReference>
<comment type="pathway">
    <text evidence="3">Secondary metabolite biosynthesis.</text>
</comment>
<keyword evidence="10 13" id="KW-0408">Iron</keyword>
<evidence type="ECO:0000256" key="1">
    <source>
        <dbReference type="ARBA" id="ARBA00001971"/>
    </source>
</evidence>
<evidence type="ECO:0000256" key="11">
    <source>
        <dbReference type="ARBA" id="ARBA00023033"/>
    </source>
</evidence>
<keyword evidence="5 13" id="KW-0349">Heme</keyword>
<feature type="transmembrane region" description="Helical" evidence="15">
    <location>
        <begin position="142"/>
        <end position="173"/>
    </location>
</feature>
<protein>
    <recommendedName>
        <fullName evidence="16">TECPR1-like DysF domain-containing protein</fullName>
    </recommendedName>
</protein>
<dbReference type="InterPro" id="IPR001128">
    <property type="entry name" value="Cyt_P450"/>
</dbReference>
<dbReference type="SUPFAM" id="SSF48264">
    <property type="entry name" value="Cytochrome P450"/>
    <property type="match status" value="1"/>
</dbReference>
<dbReference type="InterPro" id="IPR050364">
    <property type="entry name" value="Cytochrome_P450_fung"/>
</dbReference>
<evidence type="ECO:0000256" key="5">
    <source>
        <dbReference type="ARBA" id="ARBA00022617"/>
    </source>
</evidence>
<keyword evidence="11" id="KW-0503">Monooxygenase</keyword>
<evidence type="ECO:0000256" key="6">
    <source>
        <dbReference type="ARBA" id="ARBA00022692"/>
    </source>
</evidence>
<proteinExistence type="inferred from homology"/>
<accession>A0AAD7X5W3</accession>
<keyword evidence="6 15" id="KW-0812">Transmembrane</keyword>
<feature type="compositionally biased region" description="Low complexity" evidence="14">
    <location>
        <begin position="338"/>
        <end position="352"/>
    </location>
</feature>
<dbReference type="PANTHER" id="PTHR46300:SF7">
    <property type="entry name" value="P450, PUTATIVE (EUROFUNG)-RELATED"/>
    <property type="match status" value="1"/>
</dbReference>
<evidence type="ECO:0000313" key="18">
    <source>
        <dbReference type="Proteomes" id="UP001215151"/>
    </source>
</evidence>
<feature type="domain" description="TECPR1-like DysF" evidence="16">
    <location>
        <begin position="101"/>
        <end position="434"/>
    </location>
</feature>
<dbReference type="PRINTS" id="PR00463">
    <property type="entry name" value="EP450I"/>
</dbReference>
<keyword evidence="18" id="KW-1185">Reference proteome</keyword>
<keyword evidence="7 13" id="KW-0479">Metal-binding</keyword>
<organism evidence="17 18">
    <name type="scientific">Trametes cubensis</name>
    <dbReference type="NCBI Taxonomy" id="1111947"/>
    <lineage>
        <taxon>Eukaryota</taxon>
        <taxon>Fungi</taxon>
        <taxon>Dikarya</taxon>
        <taxon>Basidiomycota</taxon>
        <taxon>Agaricomycotina</taxon>
        <taxon>Agaricomycetes</taxon>
        <taxon>Polyporales</taxon>
        <taxon>Polyporaceae</taxon>
        <taxon>Trametes</taxon>
    </lineage>
</organism>
<keyword evidence="9" id="KW-0560">Oxidoreductase</keyword>
<dbReference type="GO" id="GO:0007031">
    <property type="term" value="P:peroxisome organization"/>
    <property type="evidence" value="ECO:0007669"/>
    <property type="project" value="UniProtKB-ARBA"/>
</dbReference>
<dbReference type="InterPro" id="IPR036396">
    <property type="entry name" value="Cyt_P450_sf"/>
</dbReference>
<dbReference type="Gene3D" id="1.10.630.10">
    <property type="entry name" value="Cytochrome P450"/>
    <property type="match status" value="1"/>
</dbReference>
<evidence type="ECO:0000256" key="14">
    <source>
        <dbReference type="SAM" id="MobiDB-lite"/>
    </source>
</evidence>
<dbReference type="Pfam" id="PF06398">
    <property type="entry name" value="Pex24p"/>
    <property type="match status" value="1"/>
</dbReference>
<evidence type="ECO:0000256" key="10">
    <source>
        <dbReference type="ARBA" id="ARBA00023004"/>
    </source>
</evidence>
<evidence type="ECO:0000256" key="3">
    <source>
        <dbReference type="ARBA" id="ARBA00005179"/>
    </source>
</evidence>